<evidence type="ECO:0000313" key="3">
    <source>
        <dbReference type="Proteomes" id="UP000287830"/>
    </source>
</evidence>
<dbReference type="GO" id="GO:0016747">
    <property type="term" value="F:acyltransferase activity, transferring groups other than amino-acyl groups"/>
    <property type="evidence" value="ECO:0007669"/>
    <property type="project" value="InterPro"/>
</dbReference>
<dbReference type="Proteomes" id="UP000287830">
    <property type="component" value="Unassembled WGS sequence"/>
</dbReference>
<dbReference type="CDD" id="cd04301">
    <property type="entry name" value="NAT_SF"/>
    <property type="match status" value="1"/>
</dbReference>
<dbReference type="SUPFAM" id="SSF55729">
    <property type="entry name" value="Acyl-CoA N-acyltransferases (Nat)"/>
    <property type="match status" value="1"/>
</dbReference>
<dbReference type="GeneID" id="95620762"/>
<protein>
    <submittedName>
        <fullName evidence="2">N-acetyltransferase</fullName>
    </submittedName>
</protein>
<proteinExistence type="predicted"/>
<dbReference type="InterPro" id="IPR000182">
    <property type="entry name" value="GNAT_dom"/>
</dbReference>
<reference evidence="2 3" key="1">
    <citation type="submission" date="2018-11" db="EMBL/GenBank/DDBJ databases">
        <title>Whole genome sequence of Streptomyces chrestomyceticus NBRC 13444(T).</title>
        <authorList>
            <person name="Komaki H."/>
            <person name="Tamura T."/>
        </authorList>
    </citation>
    <scope>NUCLEOTIDE SEQUENCE [LARGE SCALE GENOMIC DNA]</scope>
    <source>
        <strain evidence="2 3">NBRC 13444</strain>
    </source>
</reference>
<dbReference type="OrthoDB" id="7942268at2"/>
<dbReference type="RefSeq" id="WP_125044377.1">
    <property type="nucleotide sequence ID" value="NZ_BHZC01000001.1"/>
</dbReference>
<gene>
    <name evidence="2" type="ORF">OEIGOIKO_01756</name>
</gene>
<dbReference type="Gene3D" id="3.40.630.30">
    <property type="match status" value="1"/>
</dbReference>
<evidence type="ECO:0000313" key="2">
    <source>
        <dbReference type="EMBL" id="GCD34032.1"/>
    </source>
</evidence>
<accession>A0A7U9KRG9</accession>
<evidence type="ECO:0000259" key="1">
    <source>
        <dbReference type="PROSITE" id="PS51186"/>
    </source>
</evidence>
<feature type="domain" description="N-acetyltransferase" evidence="1">
    <location>
        <begin position="171"/>
        <end position="308"/>
    </location>
</feature>
<dbReference type="Pfam" id="PF00583">
    <property type="entry name" value="Acetyltransf_1"/>
    <property type="match status" value="1"/>
</dbReference>
<sequence length="308" mass="33971">MTELVIRALTESDAYLFDTLDDPTAGLVGHLPFGHRCVTAAQGGQYRPEWTWVALRDGVVVARAAWWAGPEDARPVALDWLDFAPGESDAAVRLLRTAPLHAEYVLQLPPGWRDRPAVRGAARARTDVAAAAGLVPLVERFRYTWTPECGLPEQPGRLVFRPEPDDGVFLDILRRVETGSLDAHARQAIAEGGVEQAAQEELAFFRWCPSPRDWWRVAWTAEPARGGEPVGLHVPARNLRSPVIGFIGVVPEHRGRGYGYDLLADCTRHLAEHGAERIVGETDQPNVQMAAAFAKAGYPMTQERAFFV</sequence>
<comment type="caution">
    <text evidence="2">The sequence shown here is derived from an EMBL/GenBank/DDBJ whole genome shotgun (WGS) entry which is preliminary data.</text>
</comment>
<dbReference type="PROSITE" id="PS51186">
    <property type="entry name" value="GNAT"/>
    <property type="match status" value="1"/>
</dbReference>
<name>A0A7U9KRG9_9ACTN</name>
<dbReference type="AlphaFoldDB" id="A0A7U9KRG9"/>
<organism evidence="2 3">
    <name type="scientific">Streptomyces chrestomyceticus JCM 4735</name>
    <dbReference type="NCBI Taxonomy" id="1306181"/>
    <lineage>
        <taxon>Bacteria</taxon>
        <taxon>Bacillati</taxon>
        <taxon>Actinomycetota</taxon>
        <taxon>Actinomycetes</taxon>
        <taxon>Kitasatosporales</taxon>
        <taxon>Streptomycetaceae</taxon>
        <taxon>Streptomyces</taxon>
    </lineage>
</organism>
<dbReference type="InterPro" id="IPR016181">
    <property type="entry name" value="Acyl_CoA_acyltransferase"/>
</dbReference>
<dbReference type="EMBL" id="BHZC01000001">
    <property type="protein sequence ID" value="GCD34032.1"/>
    <property type="molecule type" value="Genomic_DNA"/>
</dbReference>